<dbReference type="EMBL" id="ASPP01020608">
    <property type="protein sequence ID" value="ETO13426.1"/>
    <property type="molecule type" value="Genomic_DNA"/>
</dbReference>
<accession>X6MIG7</accession>
<protein>
    <recommendedName>
        <fullName evidence="10">ABC transmembrane type-1 domain-containing protein</fullName>
    </recommendedName>
</protein>
<feature type="non-terminal residue" evidence="11">
    <location>
        <position position="483"/>
    </location>
</feature>
<feature type="transmembrane region" description="Helical" evidence="9">
    <location>
        <begin position="395"/>
        <end position="414"/>
    </location>
</feature>
<dbReference type="PANTHER" id="PTHR24223:SF456">
    <property type="entry name" value="MULTIDRUG RESISTANCE-ASSOCIATED PROTEIN LETHAL(2)03659"/>
    <property type="match status" value="1"/>
</dbReference>
<dbReference type="OMA" id="RIAFCTI"/>
<dbReference type="InterPro" id="IPR044746">
    <property type="entry name" value="ABCC_6TM_D1"/>
</dbReference>
<dbReference type="Pfam" id="PF00664">
    <property type="entry name" value="ABC_membrane"/>
    <property type="match status" value="1"/>
</dbReference>
<evidence type="ECO:0000256" key="5">
    <source>
        <dbReference type="ARBA" id="ARBA00022741"/>
    </source>
</evidence>
<dbReference type="SUPFAM" id="SSF90123">
    <property type="entry name" value="ABC transporter transmembrane region"/>
    <property type="match status" value="1"/>
</dbReference>
<feature type="transmembrane region" description="Helical" evidence="9">
    <location>
        <begin position="363"/>
        <end position="383"/>
    </location>
</feature>
<proteinExistence type="inferred from homology"/>
<dbReference type="GO" id="GO:0005524">
    <property type="term" value="F:ATP binding"/>
    <property type="evidence" value="ECO:0007669"/>
    <property type="project" value="UniProtKB-KW"/>
</dbReference>
<evidence type="ECO:0000256" key="4">
    <source>
        <dbReference type="ARBA" id="ARBA00022692"/>
    </source>
</evidence>
<evidence type="ECO:0000256" key="8">
    <source>
        <dbReference type="ARBA" id="ARBA00023136"/>
    </source>
</evidence>
<keyword evidence="4 9" id="KW-0812">Transmembrane</keyword>
<keyword evidence="5" id="KW-0547">Nucleotide-binding</keyword>
<comment type="subcellular location">
    <subcellularLocation>
        <location evidence="1">Membrane</location>
        <topology evidence="1">Multi-pass membrane protein</topology>
    </subcellularLocation>
</comment>
<evidence type="ECO:0000256" key="7">
    <source>
        <dbReference type="ARBA" id="ARBA00022989"/>
    </source>
</evidence>
<reference evidence="11 12" key="1">
    <citation type="journal article" date="2013" name="Curr. Biol.">
        <title>The Genome of the Foraminiferan Reticulomyxa filosa.</title>
        <authorList>
            <person name="Glockner G."/>
            <person name="Hulsmann N."/>
            <person name="Schleicher M."/>
            <person name="Noegel A.A."/>
            <person name="Eichinger L."/>
            <person name="Gallinger C."/>
            <person name="Pawlowski J."/>
            <person name="Sierra R."/>
            <person name="Euteneuer U."/>
            <person name="Pillet L."/>
            <person name="Moustafa A."/>
            <person name="Platzer M."/>
            <person name="Groth M."/>
            <person name="Szafranski K."/>
            <person name="Schliwa M."/>
        </authorList>
    </citation>
    <scope>NUCLEOTIDE SEQUENCE [LARGE SCALE GENOMIC DNA]</scope>
</reference>
<keyword evidence="3" id="KW-0813">Transport</keyword>
<keyword evidence="6" id="KW-0067">ATP-binding</keyword>
<dbReference type="Gene3D" id="1.20.1560.10">
    <property type="entry name" value="ABC transporter type 1, transmembrane domain"/>
    <property type="match status" value="1"/>
</dbReference>
<keyword evidence="7 9" id="KW-1133">Transmembrane helix</keyword>
<evidence type="ECO:0000313" key="12">
    <source>
        <dbReference type="Proteomes" id="UP000023152"/>
    </source>
</evidence>
<sequence length="483" mass="55427">MKENKEDKKSSISKTKTKRKQYKIASKQFKVIFKIMDLIHIKLCKNTKHKQLGCIAWGRDHANLLKKLSWNWVYPLLKVGLQRPLVVDDIDDISVHDSARTLLKNFMAVWNEEQEKKGRDVSIWRAIFYTIGIKNWLAQLFGIILYQTVQCVSVTCLQQIIEYVEYNSMSRDKAVGFCVGLGLCALYLAFHHHLLYFATTRDGIIARTALTVVIFNKTMRISPNSVPSAQVMNLMSTVIIIIKDAQRFQEFFKIIPMALMSPFTVIVALIYLCIYIAKSWYPFLGLGLWVLLAPAQVWFAKRFGKLRDQAVQHTDTRLKLINEVLVGCLAMKMYCWEQPLYDSINKSRTLELKYISRAAMIKAFNLSVFFFSQALVALVIFIPFYLKHGYLQPSIIYPVLTFFALFRYPLLLFIPSCVQIGSELLVSAQRIVQFLQTPEISRNEVIDIATTHVLPLRRATANAKRVSVASTSEVAVTPHFADD</sequence>
<dbReference type="CDD" id="cd18579">
    <property type="entry name" value="ABC_6TM_ABCC_D1"/>
    <property type="match status" value="1"/>
</dbReference>
<dbReference type="InterPro" id="IPR011527">
    <property type="entry name" value="ABC1_TM_dom"/>
</dbReference>
<feature type="transmembrane region" description="Helical" evidence="9">
    <location>
        <begin position="254"/>
        <end position="277"/>
    </location>
</feature>
<evidence type="ECO:0000256" key="9">
    <source>
        <dbReference type="SAM" id="Phobius"/>
    </source>
</evidence>
<evidence type="ECO:0000256" key="2">
    <source>
        <dbReference type="ARBA" id="ARBA00009726"/>
    </source>
</evidence>
<dbReference type="Proteomes" id="UP000023152">
    <property type="component" value="Unassembled WGS sequence"/>
</dbReference>
<organism evidence="11 12">
    <name type="scientific">Reticulomyxa filosa</name>
    <dbReference type="NCBI Taxonomy" id="46433"/>
    <lineage>
        <taxon>Eukaryota</taxon>
        <taxon>Sar</taxon>
        <taxon>Rhizaria</taxon>
        <taxon>Retaria</taxon>
        <taxon>Foraminifera</taxon>
        <taxon>Monothalamids</taxon>
        <taxon>Reticulomyxidae</taxon>
        <taxon>Reticulomyxa</taxon>
    </lineage>
</organism>
<dbReference type="GO" id="GO:0016020">
    <property type="term" value="C:membrane"/>
    <property type="evidence" value="ECO:0007669"/>
    <property type="project" value="UniProtKB-SubCell"/>
</dbReference>
<comment type="caution">
    <text evidence="11">The sequence shown here is derived from an EMBL/GenBank/DDBJ whole genome shotgun (WGS) entry which is preliminary data.</text>
</comment>
<evidence type="ECO:0000259" key="10">
    <source>
        <dbReference type="PROSITE" id="PS50929"/>
    </source>
</evidence>
<dbReference type="InterPro" id="IPR050173">
    <property type="entry name" value="ABC_transporter_C-like"/>
</dbReference>
<dbReference type="GO" id="GO:0140359">
    <property type="term" value="F:ABC-type transporter activity"/>
    <property type="evidence" value="ECO:0007669"/>
    <property type="project" value="InterPro"/>
</dbReference>
<evidence type="ECO:0000256" key="6">
    <source>
        <dbReference type="ARBA" id="ARBA00022840"/>
    </source>
</evidence>
<dbReference type="OrthoDB" id="6500128at2759"/>
<comment type="similarity">
    <text evidence="2">Belongs to the ABC transporter superfamily. ABCC family. Conjugate transporter (TC 3.A.1.208) subfamily.</text>
</comment>
<gene>
    <name evidence="11" type="ORF">RFI_23947</name>
</gene>
<dbReference type="InterPro" id="IPR036640">
    <property type="entry name" value="ABC1_TM_sf"/>
</dbReference>
<keyword evidence="8 9" id="KW-0472">Membrane</keyword>
<feature type="transmembrane region" description="Helical" evidence="9">
    <location>
        <begin position="174"/>
        <end position="190"/>
    </location>
</feature>
<evidence type="ECO:0000313" key="11">
    <source>
        <dbReference type="EMBL" id="ETO13426.1"/>
    </source>
</evidence>
<evidence type="ECO:0000256" key="3">
    <source>
        <dbReference type="ARBA" id="ARBA00022448"/>
    </source>
</evidence>
<feature type="domain" description="ABC transmembrane type-1" evidence="10">
    <location>
        <begin position="157"/>
        <end position="422"/>
    </location>
</feature>
<feature type="transmembrane region" description="Helical" evidence="9">
    <location>
        <begin position="283"/>
        <end position="300"/>
    </location>
</feature>
<name>X6MIG7_RETFI</name>
<dbReference type="PROSITE" id="PS50929">
    <property type="entry name" value="ABC_TM1F"/>
    <property type="match status" value="1"/>
</dbReference>
<evidence type="ECO:0000256" key="1">
    <source>
        <dbReference type="ARBA" id="ARBA00004141"/>
    </source>
</evidence>
<keyword evidence="12" id="KW-1185">Reference proteome</keyword>
<dbReference type="PANTHER" id="PTHR24223">
    <property type="entry name" value="ATP-BINDING CASSETTE SUB-FAMILY C"/>
    <property type="match status" value="1"/>
</dbReference>
<dbReference type="AlphaFoldDB" id="X6MIG7"/>